<feature type="transmembrane region" description="Helical" evidence="7">
    <location>
        <begin position="180"/>
        <end position="202"/>
    </location>
</feature>
<comment type="similarity">
    <text evidence="2">Belongs to the FliR/MopE/SpaR family.</text>
</comment>
<comment type="subcellular location">
    <subcellularLocation>
        <location evidence="1">Cell membrane</location>
        <topology evidence="1">Multi-pass membrane protein</topology>
    </subcellularLocation>
</comment>
<sequence>MGPLSVTLPLATVELVMLAGVRVAAFLVIAPPFAHTAVPGRIKAMLAVGLALAMSPRLQPVEGGSLSTAGFVGALAMQVLIGGALGFLVALVFAAVQGAGTFIDLFGGFQMAAAFDPMSMTSGAQFARLYQYTAVVLLFASDGHQMLIAGLARTFDALPIGANLDMAQLGSTLVDGASQMFVAALQIAGPLIVVLFLTDVGLGLLTRVSPAMNAFALGFPLKILMTLTFVTFAYLAMPGIIDGLLGSAVEALLGVVR</sequence>
<dbReference type="Proteomes" id="UP001316189">
    <property type="component" value="Chromosome"/>
</dbReference>
<dbReference type="PANTHER" id="PTHR30065:SF1">
    <property type="entry name" value="SURFACE PRESENTATION OF ANTIGENS PROTEIN SPAR"/>
    <property type="match status" value="1"/>
</dbReference>
<keyword evidence="3" id="KW-1003">Cell membrane</keyword>
<feature type="transmembrane region" description="Helical" evidence="7">
    <location>
        <begin position="6"/>
        <end position="30"/>
    </location>
</feature>
<dbReference type="PANTHER" id="PTHR30065">
    <property type="entry name" value="FLAGELLAR BIOSYNTHETIC PROTEIN FLIR"/>
    <property type="match status" value="1"/>
</dbReference>
<keyword evidence="5 7" id="KW-1133">Transmembrane helix</keyword>
<evidence type="ECO:0000256" key="6">
    <source>
        <dbReference type="ARBA" id="ARBA00023136"/>
    </source>
</evidence>
<keyword evidence="8" id="KW-0969">Cilium</keyword>
<proteinExistence type="inferred from homology"/>
<evidence type="ECO:0000256" key="5">
    <source>
        <dbReference type="ARBA" id="ARBA00022989"/>
    </source>
</evidence>
<evidence type="ECO:0000256" key="3">
    <source>
        <dbReference type="ARBA" id="ARBA00022475"/>
    </source>
</evidence>
<evidence type="ECO:0000313" key="8">
    <source>
        <dbReference type="EMBL" id="UUI75953.1"/>
    </source>
</evidence>
<name>A0ABY5L5T4_9CELL</name>
<keyword evidence="8" id="KW-0282">Flagellum</keyword>
<organism evidence="8 9">
    <name type="scientific">Cellulomonas chengniuliangii</name>
    <dbReference type="NCBI Taxonomy" id="2968084"/>
    <lineage>
        <taxon>Bacteria</taxon>
        <taxon>Bacillati</taxon>
        <taxon>Actinomycetota</taxon>
        <taxon>Actinomycetes</taxon>
        <taxon>Micrococcales</taxon>
        <taxon>Cellulomonadaceae</taxon>
        <taxon>Cellulomonas</taxon>
    </lineage>
</organism>
<dbReference type="RefSeq" id="WP_227567927.1">
    <property type="nucleotide sequence ID" value="NZ_CP101988.1"/>
</dbReference>
<dbReference type="PRINTS" id="PR00953">
    <property type="entry name" value="TYPE3IMRPROT"/>
</dbReference>
<dbReference type="InterPro" id="IPR002010">
    <property type="entry name" value="T3SS_IM_R"/>
</dbReference>
<keyword evidence="6 7" id="KW-0472">Membrane</keyword>
<dbReference type="EMBL" id="CP101988">
    <property type="protein sequence ID" value="UUI75953.1"/>
    <property type="molecule type" value="Genomic_DNA"/>
</dbReference>
<feature type="transmembrane region" description="Helical" evidence="7">
    <location>
        <begin position="71"/>
        <end position="96"/>
    </location>
</feature>
<accession>A0ABY5L5T4</accession>
<evidence type="ECO:0000256" key="1">
    <source>
        <dbReference type="ARBA" id="ARBA00004651"/>
    </source>
</evidence>
<evidence type="ECO:0000256" key="2">
    <source>
        <dbReference type="ARBA" id="ARBA00009772"/>
    </source>
</evidence>
<evidence type="ECO:0000256" key="4">
    <source>
        <dbReference type="ARBA" id="ARBA00022692"/>
    </source>
</evidence>
<dbReference type="Pfam" id="PF01311">
    <property type="entry name" value="Bac_export_1"/>
    <property type="match status" value="1"/>
</dbReference>
<evidence type="ECO:0000313" key="9">
    <source>
        <dbReference type="Proteomes" id="UP001316189"/>
    </source>
</evidence>
<gene>
    <name evidence="8" type="ORF">NP064_03345</name>
</gene>
<feature type="transmembrane region" description="Helical" evidence="7">
    <location>
        <begin position="214"/>
        <end position="237"/>
    </location>
</feature>
<keyword evidence="4 7" id="KW-0812">Transmembrane</keyword>
<keyword evidence="8" id="KW-0966">Cell projection</keyword>
<reference evidence="8 9" key="1">
    <citation type="submission" date="2022-07" db="EMBL/GenBank/DDBJ databases">
        <title>Novel species in genus cellulomonas.</title>
        <authorList>
            <person name="Ye L."/>
        </authorList>
    </citation>
    <scope>NUCLEOTIDE SEQUENCE [LARGE SCALE GENOMIC DNA]</scope>
    <source>
        <strain evidence="9">zg-Y338</strain>
    </source>
</reference>
<evidence type="ECO:0000256" key="7">
    <source>
        <dbReference type="SAM" id="Phobius"/>
    </source>
</evidence>
<keyword evidence="9" id="KW-1185">Reference proteome</keyword>
<protein>
    <submittedName>
        <fullName evidence="8">Flagellar biosynthetic protein FliR</fullName>
    </submittedName>
</protein>